<dbReference type="AlphaFoldDB" id="A0A9D4FSD3"/>
<proteinExistence type="predicted"/>
<sequence>MSLVSDGGLRTLPCFGVSRSVSVDIGFTHVVDPSFVVDGRFVNSLHSMEALIVGP</sequence>
<keyword evidence="2" id="KW-1185">Reference proteome</keyword>
<reference evidence="1" key="2">
    <citation type="submission" date="2020-11" db="EMBL/GenBank/DDBJ databases">
        <authorList>
            <person name="McCartney M.A."/>
            <person name="Auch B."/>
            <person name="Kono T."/>
            <person name="Mallez S."/>
            <person name="Becker A."/>
            <person name="Gohl D.M."/>
            <person name="Silverstein K.A.T."/>
            <person name="Koren S."/>
            <person name="Bechman K.B."/>
            <person name="Herman A."/>
            <person name="Abrahante J.E."/>
            <person name="Garbe J."/>
        </authorList>
    </citation>
    <scope>NUCLEOTIDE SEQUENCE</scope>
    <source>
        <strain evidence="1">Duluth1</strain>
        <tissue evidence="1">Whole animal</tissue>
    </source>
</reference>
<name>A0A9D4FSD3_DREPO</name>
<evidence type="ECO:0000313" key="1">
    <source>
        <dbReference type="EMBL" id="KAH3802348.1"/>
    </source>
</evidence>
<comment type="caution">
    <text evidence="1">The sequence shown here is derived from an EMBL/GenBank/DDBJ whole genome shotgun (WGS) entry which is preliminary data.</text>
</comment>
<dbReference type="EMBL" id="JAIWYP010000007">
    <property type="protein sequence ID" value="KAH3802348.1"/>
    <property type="molecule type" value="Genomic_DNA"/>
</dbReference>
<gene>
    <name evidence="1" type="ORF">DPMN_156024</name>
</gene>
<dbReference type="Proteomes" id="UP000828390">
    <property type="component" value="Unassembled WGS sequence"/>
</dbReference>
<organism evidence="1 2">
    <name type="scientific">Dreissena polymorpha</name>
    <name type="common">Zebra mussel</name>
    <name type="synonym">Mytilus polymorpha</name>
    <dbReference type="NCBI Taxonomy" id="45954"/>
    <lineage>
        <taxon>Eukaryota</taxon>
        <taxon>Metazoa</taxon>
        <taxon>Spiralia</taxon>
        <taxon>Lophotrochozoa</taxon>
        <taxon>Mollusca</taxon>
        <taxon>Bivalvia</taxon>
        <taxon>Autobranchia</taxon>
        <taxon>Heteroconchia</taxon>
        <taxon>Euheterodonta</taxon>
        <taxon>Imparidentia</taxon>
        <taxon>Neoheterodontei</taxon>
        <taxon>Myida</taxon>
        <taxon>Dreissenoidea</taxon>
        <taxon>Dreissenidae</taxon>
        <taxon>Dreissena</taxon>
    </lineage>
</organism>
<protein>
    <submittedName>
        <fullName evidence="1">Uncharacterized protein</fullName>
    </submittedName>
</protein>
<reference evidence="1" key="1">
    <citation type="journal article" date="2019" name="bioRxiv">
        <title>The Genome of the Zebra Mussel, Dreissena polymorpha: A Resource for Invasive Species Research.</title>
        <authorList>
            <person name="McCartney M.A."/>
            <person name="Auch B."/>
            <person name="Kono T."/>
            <person name="Mallez S."/>
            <person name="Zhang Y."/>
            <person name="Obille A."/>
            <person name="Becker A."/>
            <person name="Abrahante J.E."/>
            <person name="Garbe J."/>
            <person name="Badalamenti J.P."/>
            <person name="Herman A."/>
            <person name="Mangelson H."/>
            <person name="Liachko I."/>
            <person name="Sullivan S."/>
            <person name="Sone E.D."/>
            <person name="Koren S."/>
            <person name="Silverstein K.A.T."/>
            <person name="Beckman K.B."/>
            <person name="Gohl D.M."/>
        </authorList>
    </citation>
    <scope>NUCLEOTIDE SEQUENCE</scope>
    <source>
        <strain evidence="1">Duluth1</strain>
        <tissue evidence="1">Whole animal</tissue>
    </source>
</reference>
<accession>A0A9D4FSD3</accession>
<evidence type="ECO:0000313" key="2">
    <source>
        <dbReference type="Proteomes" id="UP000828390"/>
    </source>
</evidence>